<evidence type="ECO:0000256" key="2">
    <source>
        <dbReference type="SAM" id="Phobius"/>
    </source>
</evidence>
<proteinExistence type="predicted"/>
<accession>A0A8H3ZCR9</accession>
<reference evidence="3 4" key="1">
    <citation type="submission" date="2019-07" db="EMBL/GenBank/DDBJ databases">
        <title>Venturia inaequalis Genome Resource.</title>
        <authorList>
            <person name="Lichtner F.J."/>
        </authorList>
    </citation>
    <scope>NUCLEOTIDE SEQUENCE [LARGE SCALE GENOMIC DNA]</scope>
    <source>
        <strain evidence="3 4">DMI_063113</strain>
    </source>
</reference>
<feature type="region of interest" description="Disordered" evidence="1">
    <location>
        <begin position="401"/>
        <end position="461"/>
    </location>
</feature>
<evidence type="ECO:0000313" key="4">
    <source>
        <dbReference type="Proteomes" id="UP000490939"/>
    </source>
</evidence>
<sequence>MPEAWKKTDAVAYYLPISILTIIWNTVNFIWLGKKRRPLPTKPNAGVHTVLSLAFLLLGVICTIIVAGARGKLFNDLYDLQTDGSHDVAAANGTIVQVSSQNVASCPAFSDCVEQQHWLDRAYLRNGIAIGGCVLVDIALYGIPNAGHDPCKMDAALGLSERSPKLQSCTIPQLLAFPTNLAAIKTPVLWNASCWVTDRRLDEFEQAHISRHQGKEHVEWCHFASDRHLNVSLLIVFPHLDSGFRNDPVMQKWTDEIVLPAFSKMGLGAGVLSQSWKVVRMTAEAEREETLNVNAPDTPLRGVLTKRGGAAVTEMDVANVWTEIEERANSHASGLFRGLFLVAVCHMEEGFVKEMEVEESWRQIASKWDGVVDMDYVPVESVSAFARVTLGVQSLHSTTFPVPPTPLTSPIHAPPPMARKRKVDDGDDGGKRSRFGRLQITPVDQGNGYVSNQGSQDDMEL</sequence>
<keyword evidence="2" id="KW-0812">Transmembrane</keyword>
<dbReference type="Proteomes" id="UP000490939">
    <property type="component" value="Unassembled WGS sequence"/>
</dbReference>
<feature type="transmembrane region" description="Helical" evidence="2">
    <location>
        <begin position="12"/>
        <end position="33"/>
    </location>
</feature>
<keyword evidence="2" id="KW-1133">Transmembrane helix</keyword>
<feature type="compositionally biased region" description="Pro residues" evidence="1">
    <location>
        <begin position="401"/>
        <end position="417"/>
    </location>
</feature>
<evidence type="ECO:0000313" key="3">
    <source>
        <dbReference type="EMBL" id="KAE9994795.1"/>
    </source>
</evidence>
<name>A0A8H3ZCR9_VENIN</name>
<keyword evidence="4" id="KW-1185">Reference proteome</keyword>
<protein>
    <submittedName>
        <fullName evidence="3">Uncharacterized protein</fullName>
    </submittedName>
</protein>
<feature type="transmembrane region" description="Helical" evidence="2">
    <location>
        <begin position="45"/>
        <end position="69"/>
    </location>
</feature>
<organism evidence="3 4">
    <name type="scientific">Venturia inaequalis</name>
    <name type="common">Apple scab fungus</name>
    <dbReference type="NCBI Taxonomy" id="5025"/>
    <lineage>
        <taxon>Eukaryota</taxon>
        <taxon>Fungi</taxon>
        <taxon>Dikarya</taxon>
        <taxon>Ascomycota</taxon>
        <taxon>Pezizomycotina</taxon>
        <taxon>Dothideomycetes</taxon>
        <taxon>Pleosporomycetidae</taxon>
        <taxon>Venturiales</taxon>
        <taxon>Venturiaceae</taxon>
        <taxon>Venturia</taxon>
    </lineage>
</organism>
<keyword evidence="2" id="KW-0472">Membrane</keyword>
<gene>
    <name evidence="3" type="ORF">EG327_000008</name>
</gene>
<dbReference type="AlphaFoldDB" id="A0A8H3ZCR9"/>
<feature type="compositionally biased region" description="Polar residues" evidence="1">
    <location>
        <begin position="442"/>
        <end position="461"/>
    </location>
</feature>
<feature type="compositionally biased region" description="Basic and acidic residues" evidence="1">
    <location>
        <begin position="422"/>
        <end position="431"/>
    </location>
</feature>
<dbReference type="EMBL" id="WNWR01000001">
    <property type="protein sequence ID" value="KAE9994795.1"/>
    <property type="molecule type" value="Genomic_DNA"/>
</dbReference>
<comment type="caution">
    <text evidence="3">The sequence shown here is derived from an EMBL/GenBank/DDBJ whole genome shotgun (WGS) entry which is preliminary data.</text>
</comment>
<evidence type="ECO:0000256" key="1">
    <source>
        <dbReference type="SAM" id="MobiDB-lite"/>
    </source>
</evidence>